<dbReference type="AlphaFoldDB" id="A0A3A9ARY3"/>
<keyword evidence="2" id="KW-1185">Reference proteome</keyword>
<gene>
    <name evidence="1" type="ORF">D7V94_14600</name>
</gene>
<accession>A0A3A9ARY3</accession>
<dbReference type="RefSeq" id="WP_120471044.1">
    <property type="nucleotide sequence ID" value="NZ_CATAJS010000002.1"/>
</dbReference>
<dbReference type="OrthoDB" id="2002665at2"/>
<sequence>MTKAEILKQEILKQYKSVRQFAIDMEIPYSTLVTALDRGIEGMAYGTVIRMCDRLSLNPVDFSSLEKGEVLGEKILENRVMQYYIQLNKKGRKKILEMMEDYVQLEKYREQ</sequence>
<proteinExistence type="predicted"/>
<dbReference type="EMBL" id="RAYQ01000015">
    <property type="protein sequence ID" value="RKI90341.1"/>
    <property type="molecule type" value="Genomic_DNA"/>
</dbReference>
<reference evidence="1 2" key="1">
    <citation type="submission" date="2018-09" db="EMBL/GenBank/DDBJ databases">
        <title>Murine metabolic-syndrome-specific gut microbial biobank.</title>
        <authorList>
            <person name="Liu C."/>
        </authorList>
    </citation>
    <scope>NUCLEOTIDE SEQUENCE [LARGE SCALE GENOMIC DNA]</scope>
    <source>
        <strain evidence="1 2">0.1xD8-82</strain>
    </source>
</reference>
<dbReference type="Proteomes" id="UP000280696">
    <property type="component" value="Unassembled WGS sequence"/>
</dbReference>
<evidence type="ECO:0000313" key="1">
    <source>
        <dbReference type="EMBL" id="RKI90341.1"/>
    </source>
</evidence>
<comment type="caution">
    <text evidence="1">The sequence shown here is derived from an EMBL/GenBank/DDBJ whole genome shotgun (WGS) entry which is preliminary data.</text>
</comment>
<evidence type="ECO:0000313" key="2">
    <source>
        <dbReference type="Proteomes" id="UP000280696"/>
    </source>
</evidence>
<protein>
    <submittedName>
        <fullName evidence="1">Transcriptional regulator</fullName>
    </submittedName>
</protein>
<organism evidence="1 2">
    <name type="scientific">Parablautia intestinalis</name>
    <dbReference type="NCBI Taxonomy" id="2320100"/>
    <lineage>
        <taxon>Bacteria</taxon>
        <taxon>Bacillati</taxon>
        <taxon>Bacillota</taxon>
        <taxon>Clostridia</taxon>
        <taxon>Lachnospirales</taxon>
        <taxon>Lachnospiraceae</taxon>
        <taxon>Parablautia</taxon>
    </lineage>
</organism>
<name>A0A3A9ARY3_9FIRM</name>